<reference evidence="1 2" key="1">
    <citation type="journal article" date="2016" name="Sci. Rep.">
        <title>The Dendrobium catenatum Lindl. genome sequence provides insights into polysaccharide synthase, floral development and adaptive evolution.</title>
        <authorList>
            <person name="Zhang G.Q."/>
            <person name="Xu Q."/>
            <person name="Bian C."/>
            <person name="Tsai W.C."/>
            <person name="Yeh C.M."/>
            <person name="Liu K.W."/>
            <person name="Yoshida K."/>
            <person name="Zhang L.S."/>
            <person name="Chang S.B."/>
            <person name="Chen F."/>
            <person name="Shi Y."/>
            <person name="Su Y.Y."/>
            <person name="Zhang Y.Q."/>
            <person name="Chen L.J."/>
            <person name="Yin Y."/>
            <person name="Lin M."/>
            <person name="Huang H."/>
            <person name="Deng H."/>
            <person name="Wang Z.W."/>
            <person name="Zhu S.L."/>
            <person name="Zhao X."/>
            <person name="Deng C."/>
            <person name="Niu S.C."/>
            <person name="Huang J."/>
            <person name="Wang M."/>
            <person name="Liu G.H."/>
            <person name="Yang H.J."/>
            <person name="Xiao X.J."/>
            <person name="Hsiao Y.Y."/>
            <person name="Wu W.L."/>
            <person name="Chen Y.Y."/>
            <person name="Mitsuda N."/>
            <person name="Ohme-Takagi M."/>
            <person name="Luo Y.B."/>
            <person name="Van de Peer Y."/>
            <person name="Liu Z.J."/>
        </authorList>
    </citation>
    <scope>NUCLEOTIDE SEQUENCE [LARGE SCALE GENOMIC DNA]</scope>
    <source>
        <tissue evidence="1">The whole plant</tissue>
    </source>
</reference>
<dbReference type="EMBL" id="KZ501954">
    <property type="protein sequence ID" value="PKU86243.1"/>
    <property type="molecule type" value="Genomic_DNA"/>
</dbReference>
<sequence length="63" mass="6944">MRTVSPDILLTISPVFPSLSKNAISCFNNAFKYEFLILAACRSPVTIQQDTSVSTYMPIISSD</sequence>
<accession>A0A2I0XEC0</accession>
<dbReference type="AlphaFoldDB" id="A0A2I0XEC0"/>
<reference evidence="1 2" key="2">
    <citation type="journal article" date="2017" name="Nature">
        <title>The Apostasia genome and the evolution of orchids.</title>
        <authorList>
            <person name="Zhang G.Q."/>
            <person name="Liu K.W."/>
            <person name="Li Z."/>
            <person name="Lohaus R."/>
            <person name="Hsiao Y.Y."/>
            <person name="Niu S.C."/>
            <person name="Wang J.Y."/>
            <person name="Lin Y.C."/>
            <person name="Xu Q."/>
            <person name="Chen L.J."/>
            <person name="Yoshida K."/>
            <person name="Fujiwara S."/>
            <person name="Wang Z.W."/>
            <person name="Zhang Y.Q."/>
            <person name="Mitsuda N."/>
            <person name="Wang M."/>
            <person name="Liu G.H."/>
            <person name="Pecoraro L."/>
            <person name="Huang H.X."/>
            <person name="Xiao X.J."/>
            <person name="Lin M."/>
            <person name="Wu X.Y."/>
            <person name="Wu W.L."/>
            <person name="Chen Y.Y."/>
            <person name="Chang S.B."/>
            <person name="Sakamoto S."/>
            <person name="Ohme-Takagi M."/>
            <person name="Yagi M."/>
            <person name="Zeng S.J."/>
            <person name="Shen C.Y."/>
            <person name="Yeh C.M."/>
            <person name="Luo Y.B."/>
            <person name="Tsai W.C."/>
            <person name="Van de Peer Y."/>
            <person name="Liu Z.J."/>
        </authorList>
    </citation>
    <scope>NUCLEOTIDE SEQUENCE [LARGE SCALE GENOMIC DNA]</scope>
    <source>
        <tissue evidence="1">The whole plant</tissue>
    </source>
</reference>
<organism evidence="1 2">
    <name type="scientific">Dendrobium catenatum</name>
    <dbReference type="NCBI Taxonomy" id="906689"/>
    <lineage>
        <taxon>Eukaryota</taxon>
        <taxon>Viridiplantae</taxon>
        <taxon>Streptophyta</taxon>
        <taxon>Embryophyta</taxon>
        <taxon>Tracheophyta</taxon>
        <taxon>Spermatophyta</taxon>
        <taxon>Magnoliopsida</taxon>
        <taxon>Liliopsida</taxon>
        <taxon>Asparagales</taxon>
        <taxon>Orchidaceae</taxon>
        <taxon>Epidendroideae</taxon>
        <taxon>Malaxideae</taxon>
        <taxon>Dendrobiinae</taxon>
        <taxon>Dendrobium</taxon>
    </lineage>
</organism>
<proteinExistence type="predicted"/>
<gene>
    <name evidence="1" type="ORF">MA16_Dca002074</name>
</gene>
<name>A0A2I0XEC0_9ASPA</name>
<protein>
    <submittedName>
        <fullName evidence="1">Uncharacterized protein</fullName>
    </submittedName>
</protein>
<dbReference type="Proteomes" id="UP000233837">
    <property type="component" value="Unassembled WGS sequence"/>
</dbReference>
<evidence type="ECO:0000313" key="2">
    <source>
        <dbReference type="Proteomes" id="UP000233837"/>
    </source>
</evidence>
<keyword evidence="2" id="KW-1185">Reference proteome</keyword>
<evidence type="ECO:0000313" key="1">
    <source>
        <dbReference type="EMBL" id="PKU86243.1"/>
    </source>
</evidence>